<keyword evidence="9" id="KW-1133">Transmembrane helix</keyword>
<comment type="subcellular location">
    <subcellularLocation>
        <location evidence="2">Cell membrane</location>
        <topology evidence="2">Lipid-anchor</topology>
    </subcellularLocation>
</comment>
<feature type="transmembrane region" description="Helical" evidence="9">
    <location>
        <begin position="121"/>
        <end position="139"/>
    </location>
</feature>
<gene>
    <name evidence="11" type="ORF">KIMC2_19030</name>
</gene>
<dbReference type="RefSeq" id="WP_317696360.1">
    <property type="nucleotide sequence ID" value="NZ_AP026801.1"/>
</dbReference>
<dbReference type="Pfam" id="PF12849">
    <property type="entry name" value="PBP_like_2"/>
    <property type="match status" value="1"/>
</dbReference>
<evidence type="ECO:0000256" key="8">
    <source>
        <dbReference type="ARBA" id="ARBA00023288"/>
    </source>
</evidence>
<keyword evidence="9" id="KW-0472">Membrane</keyword>
<evidence type="ECO:0000256" key="6">
    <source>
        <dbReference type="ARBA" id="ARBA00022729"/>
    </source>
</evidence>
<accession>A0AAU9D4D3</accession>
<dbReference type="GO" id="GO:0006817">
    <property type="term" value="P:phosphate ion transport"/>
    <property type="evidence" value="ECO:0007669"/>
    <property type="project" value="UniProtKB-KW"/>
</dbReference>
<keyword evidence="12" id="KW-1185">Reference proteome</keyword>
<feature type="transmembrane region" description="Helical" evidence="9">
    <location>
        <begin position="20"/>
        <end position="51"/>
    </location>
</feature>
<evidence type="ECO:0000256" key="9">
    <source>
        <dbReference type="SAM" id="Phobius"/>
    </source>
</evidence>
<proteinExistence type="inferred from homology"/>
<protein>
    <recommendedName>
        <fullName evidence="10">PBP domain-containing protein</fullName>
    </recommendedName>
</protein>
<feature type="transmembrane region" description="Helical" evidence="9">
    <location>
        <begin position="66"/>
        <end position="86"/>
    </location>
</feature>
<keyword evidence="7" id="KW-0564">Palmitate</keyword>
<dbReference type="KEGG" id="xak:KIMC2_19030"/>
<dbReference type="AlphaFoldDB" id="A0AAU9D4D3"/>
<dbReference type="PANTHER" id="PTHR30570:SF1">
    <property type="entry name" value="PHOSPHATE-BINDING PROTEIN PSTS"/>
    <property type="match status" value="1"/>
</dbReference>
<name>A0AAU9D4D3_9LACO</name>
<comment type="function">
    <text evidence="1">Part of the ABC transporter complex PstSACB involved in phosphate import.</text>
</comment>
<reference evidence="11 12" key="1">
    <citation type="journal article" date="2023" name="Microbiol. Spectr.">
        <title>Symbiosis of Carpenter Bees with Uncharacterized Lactic Acid Bacteria Showing NAD Auxotrophy.</title>
        <authorList>
            <person name="Kawasaki S."/>
            <person name="Ozawa K."/>
            <person name="Mori T."/>
            <person name="Yamamoto A."/>
            <person name="Ito M."/>
            <person name="Ohkuma M."/>
            <person name="Sakamoto M."/>
            <person name="Matsutani M."/>
        </authorList>
    </citation>
    <scope>NUCLEOTIDE SEQUENCE [LARGE SCALE GENOMIC DNA]</scope>
    <source>
        <strain evidence="11 12">KimC2</strain>
    </source>
</reference>
<comment type="subunit">
    <text evidence="4">The complex is composed of two ATP-binding proteins (PstB), two transmembrane proteins (PstC and PstA) and a solute-binding protein (PstS).</text>
</comment>
<keyword evidence="6" id="KW-0732">Signal</keyword>
<evidence type="ECO:0000259" key="10">
    <source>
        <dbReference type="Pfam" id="PF12849"/>
    </source>
</evidence>
<evidence type="ECO:0000256" key="3">
    <source>
        <dbReference type="ARBA" id="ARBA00008725"/>
    </source>
</evidence>
<feature type="transmembrane region" description="Helical" evidence="9">
    <location>
        <begin position="151"/>
        <end position="170"/>
    </location>
</feature>
<comment type="similarity">
    <text evidence="3">Belongs to the PstS family.</text>
</comment>
<keyword evidence="8" id="KW-0449">Lipoprotein</keyword>
<evidence type="ECO:0000256" key="2">
    <source>
        <dbReference type="ARBA" id="ARBA00004193"/>
    </source>
</evidence>
<evidence type="ECO:0000256" key="5">
    <source>
        <dbReference type="ARBA" id="ARBA00022592"/>
    </source>
</evidence>
<organism evidence="11 12">
    <name type="scientific">Xylocopilactobacillus apis</name>
    <dbReference type="NCBI Taxonomy" id="2932183"/>
    <lineage>
        <taxon>Bacteria</taxon>
        <taxon>Bacillati</taxon>
        <taxon>Bacillota</taxon>
        <taxon>Bacilli</taxon>
        <taxon>Lactobacillales</taxon>
        <taxon>Lactobacillaceae</taxon>
        <taxon>Xylocopilactobacillus</taxon>
    </lineage>
</organism>
<keyword evidence="5" id="KW-0813">Transport</keyword>
<feature type="transmembrane region" description="Helical" evidence="9">
    <location>
        <begin position="98"/>
        <end position="115"/>
    </location>
</feature>
<dbReference type="PANTHER" id="PTHR30570">
    <property type="entry name" value="PERIPLASMIC PHOSPHATE BINDING COMPONENT OF PHOSPHATE ABC TRANSPORTER"/>
    <property type="match status" value="1"/>
</dbReference>
<dbReference type="Proteomes" id="UP001321804">
    <property type="component" value="Chromosome"/>
</dbReference>
<keyword evidence="5" id="KW-0592">Phosphate transport</keyword>
<evidence type="ECO:0000256" key="7">
    <source>
        <dbReference type="ARBA" id="ARBA00023139"/>
    </source>
</evidence>
<evidence type="ECO:0000313" key="11">
    <source>
        <dbReference type="EMBL" id="BDR57341.1"/>
    </source>
</evidence>
<dbReference type="Gene3D" id="3.40.190.10">
    <property type="entry name" value="Periplasmic binding protein-like II"/>
    <property type="match status" value="2"/>
</dbReference>
<dbReference type="InterPro" id="IPR024370">
    <property type="entry name" value="PBP_domain"/>
</dbReference>
<evidence type="ECO:0000256" key="4">
    <source>
        <dbReference type="ARBA" id="ARBA00011529"/>
    </source>
</evidence>
<dbReference type="InterPro" id="IPR050811">
    <property type="entry name" value="Phosphate_ABC_transporter"/>
</dbReference>
<evidence type="ECO:0000313" key="12">
    <source>
        <dbReference type="Proteomes" id="UP001321804"/>
    </source>
</evidence>
<dbReference type="EMBL" id="AP026801">
    <property type="protein sequence ID" value="BDR57341.1"/>
    <property type="molecule type" value="Genomic_DNA"/>
</dbReference>
<dbReference type="SUPFAM" id="SSF53850">
    <property type="entry name" value="Periplasmic binding protein-like II"/>
    <property type="match status" value="1"/>
</dbReference>
<evidence type="ECO:0000256" key="1">
    <source>
        <dbReference type="ARBA" id="ARBA00002841"/>
    </source>
</evidence>
<keyword evidence="9" id="KW-0812">Transmembrane</keyword>
<feature type="domain" description="PBP" evidence="10">
    <location>
        <begin position="223"/>
        <end position="463"/>
    </location>
</feature>
<dbReference type="GO" id="GO:0005886">
    <property type="term" value="C:plasma membrane"/>
    <property type="evidence" value="ECO:0007669"/>
    <property type="project" value="UniProtKB-SubCell"/>
</dbReference>
<sequence>MNNKTKNPNFITLLIRSFILTPLIVGSLGVVGFIWWWAMIPAILVNIYYWYRYNRRYDSVDWKAQIIAQFLAVIYYLGVFAVVLLIKKYNYLAIPGNYFASIFPYNLSAFLVWGFKLLDTLPWMFLASFLSSLAGLLVYRIKARKFFKFTLQNAAVLVGIVLVILVPSFLQFERGARYLGFSPDSADNLTDLNIKQYQPFTRSDKLVSLDRPSKVKISSNYPKINGATALYPTYAAMVQELYSGVTEKQAEQLVRVDSTPVAFDRLIHKKADLIFMAQPSKSQEQEAKKAGVKLKKVKICSDAFIFFVNHKNPVNNLTVKQIQNIYQRKTTNWASLGGSFIPIQAYQRSEGSGSQTTMKSLVMKGQPLATPMRFQAPGTMGEIIDDVAGYDNSNNAIGYSFRFYATQMKLQHDVKLLKVNGAAPTINNIKDGKYPFVADFYVITRSDQTPNTKKIVSWLTSDEGQILINRSGYVGNK</sequence>